<dbReference type="Pfam" id="PF00005">
    <property type="entry name" value="ABC_tran"/>
    <property type="match status" value="2"/>
</dbReference>
<evidence type="ECO:0000256" key="2">
    <source>
        <dbReference type="ARBA" id="ARBA00022448"/>
    </source>
</evidence>
<dbReference type="GO" id="GO:0015833">
    <property type="term" value="P:peptide transport"/>
    <property type="evidence" value="ECO:0007669"/>
    <property type="project" value="InterPro"/>
</dbReference>
<feature type="domain" description="ABC transporter" evidence="5">
    <location>
        <begin position="13"/>
        <end position="262"/>
    </location>
</feature>
<dbReference type="GO" id="GO:0055085">
    <property type="term" value="P:transmembrane transport"/>
    <property type="evidence" value="ECO:0007669"/>
    <property type="project" value="UniProtKB-ARBA"/>
</dbReference>
<evidence type="ECO:0000256" key="1">
    <source>
        <dbReference type="ARBA" id="ARBA00005417"/>
    </source>
</evidence>
<dbReference type="GO" id="GO:0005524">
    <property type="term" value="F:ATP binding"/>
    <property type="evidence" value="ECO:0007669"/>
    <property type="project" value="UniProtKB-KW"/>
</dbReference>
<dbReference type="InterPro" id="IPR013563">
    <property type="entry name" value="Oligopep_ABC_C"/>
</dbReference>
<proteinExistence type="inferred from homology"/>
<sequence length="568" mass="61974">MTAASVLPGASVLNVHDLSVQYRPKLGPALDAVKHVSLQVAPGEFVGLAGESGSGKTTFAQAVLRLLRSPGHITGGSIRWGDRDVTTLDEDELRPLRWSYVSTVFQSSMNSLNPVVRVRKMFEDILAEHTGAGAAASRERAEELFDLVRVDARFLDMFPHELSGGMKQRVNLALALALKPQLVLFDEPTTGLDVVVQKSILDKIRELQERERFGAILITHDMGTLLDFADRVAVMYEGEIVEDISAQDAVTSGPRHPYSIHLVGSYAELLGEDVTGYSGAELETPAEVSDEAPVEHAPIIEVEDLHRRFSKRQGLRTEHVDAVKDVSFTLREGEVTALVGQSGSGKSTIARILTRIDDPTSGSVRYYGRADGQPHDITALRGRLAREYRRNVQYVFQDPYAALNPTLTVGYSLARPLANFLHVGRREAVERSASLLEQVGLTPAGRYLGRLPHELSGGQRQRVVIARALAAEPRLVVADEPIASLDVSIRAEILEVLQSLVADHGVGMLYITHDLLSAKSLANHALVLRGGELIESGPAAEVIDNPQAEYTRQLLDAIPNPFEKRTAA</sequence>
<keyword evidence="4 6" id="KW-0067">ATP-binding</keyword>
<dbReference type="InterPro" id="IPR017871">
    <property type="entry name" value="ABC_transporter-like_CS"/>
</dbReference>
<evidence type="ECO:0000256" key="4">
    <source>
        <dbReference type="ARBA" id="ARBA00022840"/>
    </source>
</evidence>
<accession>A0A5J5IT42</accession>
<dbReference type="InterPro" id="IPR003593">
    <property type="entry name" value="AAA+_ATPase"/>
</dbReference>
<keyword evidence="7" id="KW-1185">Reference proteome</keyword>
<dbReference type="Proteomes" id="UP000327039">
    <property type="component" value="Unassembled WGS sequence"/>
</dbReference>
<feature type="domain" description="ABC transporter" evidence="5">
    <location>
        <begin position="300"/>
        <end position="555"/>
    </location>
</feature>
<dbReference type="Gene3D" id="3.40.50.300">
    <property type="entry name" value="P-loop containing nucleotide triphosphate hydrolases"/>
    <property type="match status" value="2"/>
</dbReference>
<dbReference type="PANTHER" id="PTHR43776">
    <property type="entry name" value="TRANSPORT ATP-BINDING PROTEIN"/>
    <property type="match status" value="1"/>
</dbReference>
<dbReference type="GO" id="GO:0016887">
    <property type="term" value="F:ATP hydrolysis activity"/>
    <property type="evidence" value="ECO:0007669"/>
    <property type="project" value="InterPro"/>
</dbReference>
<dbReference type="RefSeq" id="WP_150417814.1">
    <property type="nucleotide sequence ID" value="NZ_VYRZ01000001.1"/>
</dbReference>
<evidence type="ECO:0000313" key="7">
    <source>
        <dbReference type="Proteomes" id="UP000327039"/>
    </source>
</evidence>
<dbReference type="CDD" id="cd03257">
    <property type="entry name" value="ABC_NikE_OppD_transporters"/>
    <property type="match status" value="2"/>
</dbReference>
<comment type="caution">
    <text evidence="6">The sequence shown here is derived from an EMBL/GenBank/DDBJ whole genome shotgun (WGS) entry which is preliminary data.</text>
</comment>
<organism evidence="6 7">
    <name type="scientific">Microbacterium radiodurans</name>
    <dbReference type="NCBI Taxonomy" id="661398"/>
    <lineage>
        <taxon>Bacteria</taxon>
        <taxon>Bacillati</taxon>
        <taxon>Actinomycetota</taxon>
        <taxon>Actinomycetes</taxon>
        <taxon>Micrococcales</taxon>
        <taxon>Microbacteriaceae</taxon>
        <taxon>Microbacterium</taxon>
    </lineage>
</organism>
<comment type="similarity">
    <text evidence="1">Belongs to the ABC transporter superfamily.</text>
</comment>
<keyword evidence="3" id="KW-0547">Nucleotide-binding</keyword>
<evidence type="ECO:0000313" key="6">
    <source>
        <dbReference type="EMBL" id="KAA9089193.1"/>
    </source>
</evidence>
<dbReference type="EMBL" id="VYRZ01000001">
    <property type="protein sequence ID" value="KAA9089193.1"/>
    <property type="molecule type" value="Genomic_DNA"/>
</dbReference>
<dbReference type="OrthoDB" id="4008250at2"/>
<reference evidence="7" key="1">
    <citation type="submission" date="2019-09" db="EMBL/GenBank/DDBJ databases">
        <title>Mumia zhuanghuii sp. nov. isolated from the intestinal contents of plateau pika (Ochotona curzoniae) in the Qinghai-Tibet plateau of China.</title>
        <authorList>
            <person name="Tian Z."/>
        </authorList>
    </citation>
    <scope>NUCLEOTIDE SEQUENCE [LARGE SCALE GENOMIC DNA]</scope>
    <source>
        <strain evidence="7">DSM 25564</strain>
    </source>
</reference>
<dbReference type="AlphaFoldDB" id="A0A5J5IT42"/>
<dbReference type="Pfam" id="PF08352">
    <property type="entry name" value="oligo_HPY"/>
    <property type="match status" value="1"/>
</dbReference>
<gene>
    <name evidence="6" type="ORF">F6B42_01465</name>
</gene>
<evidence type="ECO:0000259" key="5">
    <source>
        <dbReference type="PROSITE" id="PS50893"/>
    </source>
</evidence>
<dbReference type="PROSITE" id="PS00211">
    <property type="entry name" value="ABC_TRANSPORTER_1"/>
    <property type="match status" value="2"/>
</dbReference>
<protein>
    <submittedName>
        <fullName evidence="6">ABC transporter ATP-binding protein</fullName>
    </submittedName>
</protein>
<dbReference type="PANTHER" id="PTHR43776:SF7">
    <property type="entry name" value="D,D-DIPEPTIDE TRANSPORT ATP-BINDING PROTEIN DDPF-RELATED"/>
    <property type="match status" value="1"/>
</dbReference>
<keyword evidence="2" id="KW-0813">Transport</keyword>
<dbReference type="InterPro" id="IPR003439">
    <property type="entry name" value="ABC_transporter-like_ATP-bd"/>
</dbReference>
<name>A0A5J5IT42_9MICO</name>
<dbReference type="SMART" id="SM00382">
    <property type="entry name" value="AAA"/>
    <property type="match status" value="2"/>
</dbReference>
<dbReference type="InterPro" id="IPR050319">
    <property type="entry name" value="ABC_transp_ATP-bind"/>
</dbReference>
<evidence type="ECO:0000256" key="3">
    <source>
        <dbReference type="ARBA" id="ARBA00022741"/>
    </source>
</evidence>
<dbReference type="PROSITE" id="PS50893">
    <property type="entry name" value="ABC_TRANSPORTER_2"/>
    <property type="match status" value="2"/>
</dbReference>
<dbReference type="InterPro" id="IPR027417">
    <property type="entry name" value="P-loop_NTPase"/>
</dbReference>
<dbReference type="SUPFAM" id="SSF52540">
    <property type="entry name" value="P-loop containing nucleoside triphosphate hydrolases"/>
    <property type="match status" value="2"/>
</dbReference>
<dbReference type="NCBIfam" id="NF007739">
    <property type="entry name" value="PRK10419.1"/>
    <property type="match status" value="2"/>
</dbReference>